<name>A0A914X548_9BILA</name>
<dbReference type="PANTHER" id="PTHR32026">
    <property type="entry name" value="METHYLTRANSFERASE-LIKE PROTEIN 24"/>
    <property type="match status" value="1"/>
</dbReference>
<feature type="domain" description="Methyltransferase" evidence="1">
    <location>
        <begin position="62"/>
        <end position="265"/>
    </location>
</feature>
<dbReference type="AlphaFoldDB" id="A0A914X548"/>
<dbReference type="Proteomes" id="UP000887566">
    <property type="component" value="Unplaced"/>
</dbReference>
<dbReference type="WBParaSite" id="PSAMB.scaffold6537size9280.g28663.t1">
    <property type="protein sequence ID" value="PSAMB.scaffold6537size9280.g28663.t1"/>
    <property type="gene ID" value="PSAMB.scaffold6537size9280.g28663"/>
</dbReference>
<dbReference type="PANTHER" id="PTHR32026:SF27">
    <property type="entry name" value="METHYLTRANSFERASE FKBM DOMAIN-CONTAINING PROTEIN-RELATED"/>
    <property type="match status" value="1"/>
</dbReference>
<organism evidence="2 3">
    <name type="scientific">Plectus sambesii</name>
    <dbReference type="NCBI Taxonomy" id="2011161"/>
    <lineage>
        <taxon>Eukaryota</taxon>
        <taxon>Metazoa</taxon>
        <taxon>Ecdysozoa</taxon>
        <taxon>Nematoda</taxon>
        <taxon>Chromadorea</taxon>
        <taxon>Plectida</taxon>
        <taxon>Plectina</taxon>
        <taxon>Plectoidea</taxon>
        <taxon>Plectidae</taxon>
        <taxon>Plectus</taxon>
    </lineage>
</organism>
<proteinExistence type="predicted"/>
<evidence type="ECO:0000259" key="1">
    <source>
        <dbReference type="Pfam" id="PF13383"/>
    </source>
</evidence>
<reference evidence="3" key="1">
    <citation type="submission" date="2022-11" db="UniProtKB">
        <authorList>
            <consortium name="WormBaseParasite"/>
        </authorList>
    </citation>
    <scope>IDENTIFICATION</scope>
</reference>
<evidence type="ECO:0000313" key="2">
    <source>
        <dbReference type="Proteomes" id="UP000887566"/>
    </source>
</evidence>
<dbReference type="Pfam" id="PF13383">
    <property type="entry name" value="Methyltransf_22"/>
    <property type="match status" value="1"/>
</dbReference>
<sequence length="289" mass="33121">MSKRWMPAIGATMVLVVVGITIRQPTRNIWQSSPEQESIKIDRSRFDPLVKAFFQQQQTARQNTMRQNLNSTRAAFHFLYNALMPEVNCPRLVRVGNTDDGGKWICDPWQLPDNCTIYSLGVGGDVTFEVELSSIISSRCNTFSVDPNANYTSLVSTIPKVTFNAWRIAKVDKPAEKIRSIRGIMQEYGHRYIEILKIDIDDAEHEVMPDVLSAEEPIACQILIEIHQGPFLHAKLLEHFAKARYMLFSYEINGYAIDACEYSFIHTSCMQRYGISDTLFNLFDIARRR</sequence>
<keyword evidence="2" id="KW-1185">Reference proteome</keyword>
<accession>A0A914X548</accession>
<dbReference type="InterPro" id="IPR026913">
    <property type="entry name" value="METTL24"/>
</dbReference>
<evidence type="ECO:0000313" key="3">
    <source>
        <dbReference type="WBParaSite" id="PSAMB.scaffold6537size9280.g28663.t1"/>
    </source>
</evidence>
<protein>
    <submittedName>
        <fullName evidence="3">Methyltransferase domain-containing protein</fullName>
    </submittedName>
</protein>
<dbReference type="InterPro" id="IPR025714">
    <property type="entry name" value="Methyltranfer_dom"/>
</dbReference>